<dbReference type="EMBL" id="JXJN01025270">
    <property type="status" value="NOT_ANNOTATED_CDS"/>
    <property type="molecule type" value="Genomic_DNA"/>
</dbReference>
<dbReference type="PANTHER" id="PTHR36527">
    <property type="entry name" value="OS01G0282866 PROTEIN"/>
    <property type="match status" value="1"/>
</dbReference>
<sequence>MCEIVHMQAGQCGNQIRGKFWEVISDEYRIVATGTYYGDSDLQLVISNVHSACLGQNHFHEHPNFGELVRYRLEPFELLSMLHIYLLFRMLSTLIARKTMESDFLLRRPQKRRHCMAAETTTATTITLPSLDKAIGARMLVQVAISV</sequence>
<dbReference type="Gene3D" id="3.40.50.1440">
    <property type="entry name" value="Tubulin/FtsZ, GTPase domain"/>
    <property type="match status" value="1"/>
</dbReference>
<proteinExistence type="predicted"/>
<keyword evidence="2" id="KW-1185">Reference proteome</keyword>
<organism evidence="1 2">
    <name type="scientific">Glossina palpalis gambiensis</name>
    <dbReference type="NCBI Taxonomy" id="67801"/>
    <lineage>
        <taxon>Eukaryota</taxon>
        <taxon>Metazoa</taxon>
        <taxon>Ecdysozoa</taxon>
        <taxon>Arthropoda</taxon>
        <taxon>Hexapoda</taxon>
        <taxon>Insecta</taxon>
        <taxon>Pterygota</taxon>
        <taxon>Neoptera</taxon>
        <taxon>Endopterygota</taxon>
        <taxon>Diptera</taxon>
        <taxon>Brachycera</taxon>
        <taxon>Muscomorpha</taxon>
        <taxon>Hippoboscoidea</taxon>
        <taxon>Glossinidae</taxon>
        <taxon>Glossina</taxon>
    </lineage>
</organism>
<name>A0A1B0C446_9MUSC</name>
<dbReference type="InterPro" id="IPR036525">
    <property type="entry name" value="Tubulin/FtsZ_GTPase_sf"/>
</dbReference>
<reference evidence="1" key="2">
    <citation type="submission" date="2020-05" db="UniProtKB">
        <authorList>
            <consortium name="EnsemblMetazoa"/>
        </authorList>
    </citation>
    <scope>IDENTIFICATION</scope>
    <source>
        <strain evidence="1">IAEA</strain>
    </source>
</reference>
<reference evidence="2" key="1">
    <citation type="submission" date="2015-01" db="EMBL/GenBank/DDBJ databases">
        <authorList>
            <person name="Aksoy S."/>
            <person name="Warren W."/>
            <person name="Wilson R.K."/>
        </authorList>
    </citation>
    <scope>NUCLEOTIDE SEQUENCE [LARGE SCALE GENOMIC DNA]</scope>
    <source>
        <strain evidence="2">IAEA</strain>
    </source>
</reference>
<dbReference type="SUPFAM" id="SSF52490">
    <property type="entry name" value="Tubulin nucleotide-binding domain-like"/>
    <property type="match status" value="1"/>
</dbReference>
<accession>A0A1B0C446</accession>
<dbReference type="EnsemblMetazoa" id="GPPI048598-RA">
    <property type="protein sequence ID" value="GPPI048598-PA"/>
    <property type="gene ID" value="GPPI048598"/>
</dbReference>
<dbReference type="PANTHER" id="PTHR36527:SF7">
    <property type="entry name" value="TUBULIN_FTSZ GTPASE DOMAIN-CONTAINING PROTEIN"/>
    <property type="match status" value="1"/>
</dbReference>
<protein>
    <recommendedName>
        <fullName evidence="3">Tubulin/FtsZ GTPase domain-containing protein</fullName>
    </recommendedName>
</protein>
<dbReference type="STRING" id="67801.A0A1B0C446"/>
<dbReference type="VEuPathDB" id="VectorBase:GPPI048598"/>
<evidence type="ECO:0000313" key="1">
    <source>
        <dbReference type="EnsemblMetazoa" id="GPPI048598-PA"/>
    </source>
</evidence>
<dbReference type="Proteomes" id="UP000092460">
    <property type="component" value="Unassembled WGS sequence"/>
</dbReference>
<dbReference type="AlphaFoldDB" id="A0A1B0C446"/>
<evidence type="ECO:0008006" key="3">
    <source>
        <dbReference type="Google" id="ProtNLM"/>
    </source>
</evidence>
<evidence type="ECO:0000313" key="2">
    <source>
        <dbReference type="Proteomes" id="UP000092460"/>
    </source>
</evidence>